<proteinExistence type="predicted"/>
<reference evidence="1 2" key="1">
    <citation type="submission" date="2020-08" db="EMBL/GenBank/DDBJ databases">
        <title>Sequencing the genomes of 1000 actinobacteria strains.</title>
        <authorList>
            <person name="Klenk H.-P."/>
        </authorList>
    </citation>
    <scope>NUCLEOTIDE SEQUENCE [LARGE SCALE GENOMIC DNA]</scope>
    <source>
        <strain evidence="1 2">DSM 44551</strain>
    </source>
</reference>
<name>A0A7W8QJH7_9ACTN</name>
<evidence type="ECO:0000313" key="1">
    <source>
        <dbReference type="EMBL" id="MBB5430890.1"/>
    </source>
</evidence>
<sequence length="96" mass="10258">MTYQRPFIVWPRLPDTTLVLTAFEPPGHRIGRALTELTRGTTVVAFPSRPGAGRSGGPIGVFSDGILAETGTEAELIASGGMYARLRRSWEKGASA</sequence>
<protein>
    <submittedName>
        <fullName evidence="1">Uncharacterized protein</fullName>
    </submittedName>
</protein>
<accession>A0A7W8QJH7</accession>
<evidence type="ECO:0000313" key="2">
    <source>
        <dbReference type="Proteomes" id="UP000572635"/>
    </source>
</evidence>
<comment type="caution">
    <text evidence="1">The sequence shown here is derived from an EMBL/GenBank/DDBJ whole genome shotgun (WGS) entry which is preliminary data.</text>
</comment>
<dbReference type="AlphaFoldDB" id="A0A7W8QJH7"/>
<dbReference type="EMBL" id="JACHDB010000001">
    <property type="protein sequence ID" value="MBB5430890.1"/>
    <property type="molecule type" value="Genomic_DNA"/>
</dbReference>
<dbReference type="RefSeq" id="WP_184389135.1">
    <property type="nucleotide sequence ID" value="NZ_BAAAJD010000034.1"/>
</dbReference>
<keyword evidence="2" id="KW-1185">Reference proteome</keyword>
<dbReference type="Proteomes" id="UP000572635">
    <property type="component" value="Unassembled WGS sequence"/>
</dbReference>
<organism evidence="1 2">
    <name type="scientific">Nocardiopsis composta</name>
    <dbReference type="NCBI Taxonomy" id="157465"/>
    <lineage>
        <taxon>Bacteria</taxon>
        <taxon>Bacillati</taxon>
        <taxon>Actinomycetota</taxon>
        <taxon>Actinomycetes</taxon>
        <taxon>Streptosporangiales</taxon>
        <taxon>Nocardiopsidaceae</taxon>
        <taxon>Nocardiopsis</taxon>
    </lineage>
</organism>
<gene>
    <name evidence="1" type="ORF">HDA36_000974</name>
</gene>